<gene>
    <name evidence="9" type="ordered locus">Os07g0528100</name>
</gene>
<dbReference type="SUPFAM" id="SSF56672">
    <property type="entry name" value="DNA/RNA polymerases"/>
    <property type="match status" value="1"/>
</dbReference>
<evidence type="ECO:0000259" key="8">
    <source>
        <dbReference type="PROSITE" id="PS50994"/>
    </source>
</evidence>
<dbReference type="GO" id="GO:0008270">
    <property type="term" value="F:zinc ion binding"/>
    <property type="evidence" value="ECO:0007669"/>
    <property type="project" value="UniProtKB-KW"/>
</dbReference>
<evidence type="ECO:0000256" key="5">
    <source>
        <dbReference type="PROSITE-ProRule" id="PRU00047"/>
    </source>
</evidence>
<dbReference type="EMBL" id="AP008213">
    <property type="protein sequence ID" value="BAF21751.1"/>
    <property type="molecule type" value="Genomic_DNA"/>
</dbReference>
<dbReference type="Pfam" id="PF25597">
    <property type="entry name" value="SH3_retrovirus"/>
    <property type="match status" value="1"/>
</dbReference>
<feature type="compositionally biased region" description="Basic and acidic residues" evidence="6">
    <location>
        <begin position="1"/>
        <end position="10"/>
    </location>
</feature>
<feature type="domain" description="CCHC-type" evidence="7">
    <location>
        <begin position="56"/>
        <end position="72"/>
    </location>
</feature>
<dbReference type="KEGG" id="dosa:Os07g0528100"/>
<dbReference type="CDD" id="cd09272">
    <property type="entry name" value="RNase_HI_RT_Ty1"/>
    <property type="match status" value="1"/>
</dbReference>
<dbReference type="Pfam" id="PF13976">
    <property type="entry name" value="gag_pre-integrs"/>
    <property type="match status" value="1"/>
</dbReference>
<dbReference type="InterPro" id="IPR001878">
    <property type="entry name" value="Znf_CCHC"/>
</dbReference>
<dbReference type="Proteomes" id="UP000000763">
    <property type="component" value="Chromosome 7"/>
</dbReference>
<evidence type="ECO:0000259" key="7">
    <source>
        <dbReference type="PROSITE" id="PS50158"/>
    </source>
</evidence>
<dbReference type="PROSITE" id="PS50994">
    <property type="entry name" value="INTEGRASE"/>
    <property type="match status" value="1"/>
</dbReference>
<evidence type="ECO:0000256" key="3">
    <source>
        <dbReference type="ARBA" id="ARBA00022750"/>
    </source>
</evidence>
<dbReference type="InterPro" id="IPR054722">
    <property type="entry name" value="PolX-like_BBD"/>
</dbReference>
<dbReference type="Pfam" id="PF22936">
    <property type="entry name" value="Pol_BBD"/>
    <property type="match status" value="1"/>
</dbReference>
<accession>Q0D5X2</accession>
<feature type="domain" description="Integrase catalytic" evidence="8">
    <location>
        <begin position="317"/>
        <end position="493"/>
    </location>
</feature>
<evidence type="ECO:0000256" key="6">
    <source>
        <dbReference type="SAM" id="MobiDB-lite"/>
    </source>
</evidence>
<feature type="non-terminal residue" evidence="9">
    <location>
        <position position="1"/>
    </location>
</feature>
<dbReference type="PROSITE" id="PS50158">
    <property type="entry name" value="ZF_CCHC"/>
    <property type="match status" value="1"/>
</dbReference>
<sequence length="1187" mass="132366">WQARARKQEQEGSGGSSKSRGSSGTQNNRRGKAGGSPKGKETINSGNTSRDYSKVKCFNCDEFGHFARQCRKPRRQRRGEVNLTQGEEELTLLMAHVMGVSLAGEETLGRTPGVHEVHLTEKKVILNHEVAEEEDNTTEWFLDTGATNHMTGSRSAFADLDTGVVGTVKFGDGSVVDIRGRGTVLFQCKNGDHRSLEAVYFIPKLCKNIISIGRLDARGYDAHIYHGVCTLRDPDGLLLAKVKRSPSFLYILKLNMARPICLAANGTETAWRWHARFGHLNFQALRRLAQAEMVRGLPVIDHVDQLCDGCLAGKQRRVPFPDKARFRAQDALELVHGDLCGPIAPATPGGRKYFLLLVDDMSRFMWIRLLSGKHEAAAAIKQFKAGVEMESGRKLRALRTDRGGEFTSVEFTEFCADRGVSRQLTAPYSPQQNGVVERRNLTVVAAARSMLKAAGMPAQFWGEAVMAAVYLWNRSPTKSLDGVTPYEAWHGRRPSVEHLKVFGCVGYVKTVKPNLRKLDDRGTRMVFIGYEQGSKAYRMYDPVSRRVYVSRDVVFDEAAMWPWRDPEVTQTGGEEDFTVEFFSTPLGGNRVPDVVVEHGGARETETAPSPLATPDAAPVWSPVTSSSPAGVEFCTPPSDASIESDGAPPRFRTVNNVLATTTPVLDFDYNDECLIAEQEPFSFKEAEKEQCWMKAMEEEMSSIEGNNTWFLCDLPSDHRAIGLKWVYKIKRSAEGEILKYKARLVAKGYVQQQGIDYEEVFAPVARMETVRLLVALAAHEGWQIHHMDVKSAFLNGELEEDVYVVQPPGFVVEHKENKVLKLKKALYGLKQAPRAWYAKLDSTLANLDFVRSATENAVYTRGEGNARLVVGVYVDDLIITGALGTEIAKFKEQMRSMFSMSNLGLLSYYLGMEVKQTEEGITMSQAGYAGRILEKAGMQGCNPCQVPMDARLKLKKGVEDCIDATQFRSIIGSLRYLVNTRPDLSYSVGYVSRYMENPGAEHWAAMKHILRYVAGSLNIGLKFRKGEEKFPRLVGYSDSDMAGDVDDRKSTTGVLFKLGENLITWQSQKQKIVALSSCEAEYIAATTAACQGIWLARLLGELQMKKPCCTMLKVDNKSAINLCKNPVLHDRSKHIDTRYHFIRERVERKEVEVEYTSSAEQLADILIKPLGKVRFLELRGKLGLSPV</sequence>
<keyword evidence="4" id="KW-0378">Hydrolase</keyword>
<dbReference type="InterPro" id="IPR039537">
    <property type="entry name" value="Retrotran_Ty1/copia-like"/>
</dbReference>
<dbReference type="Gene3D" id="4.10.60.10">
    <property type="entry name" value="Zinc finger, CCHC-type"/>
    <property type="match status" value="1"/>
</dbReference>
<evidence type="ECO:0000313" key="10">
    <source>
        <dbReference type="Proteomes" id="UP000000763"/>
    </source>
</evidence>
<reference evidence="10" key="2">
    <citation type="journal article" date="2008" name="Nucleic Acids Res.">
        <title>The rice annotation project database (RAP-DB): 2008 update.</title>
        <authorList>
            <consortium name="The rice annotation project (RAP)"/>
        </authorList>
    </citation>
    <scope>GENOME REANNOTATION</scope>
    <source>
        <strain evidence="10">cv. Nipponbare</strain>
    </source>
</reference>
<keyword evidence="5" id="KW-0863">Zinc-finger</keyword>
<dbReference type="InterPro" id="IPR057670">
    <property type="entry name" value="SH3_retrovirus"/>
</dbReference>
<dbReference type="GO" id="GO:0015074">
    <property type="term" value="P:DNA integration"/>
    <property type="evidence" value="ECO:0007669"/>
    <property type="project" value="InterPro"/>
</dbReference>
<evidence type="ECO:0000256" key="1">
    <source>
        <dbReference type="ARBA" id="ARBA00022670"/>
    </source>
</evidence>
<keyword evidence="5" id="KW-0862">Zinc</keyword>
<proteinExistence type="predicted"/>
<dbReference type="GO" id="GO:0004190">
    <property type="term" value="F:aspartic-type endopeptidase activity"/>
    <property type="evidence" value="ECO:0007669"/>
    <property type="project" value="UniProtKB-KW"/>
</dbReference>
<keyword evidence="2" id="KW-0479">Metal-binding</keyword>
<dbReference type="InterPro" id="IPR043502">
    <property type="entry name" value="DNA/RNA_pol_sf"/>
</dbReference>
<dbReference type="InterPro" id="IPR025724">
    <property type="entry name" value="GAG-pre-integrase_dom"/>
</dbReference>
<evidence type="ECO:0000256" key="4">
    <source>
        <dbReference type="ARBA" id="ARBA00022801"/>
    </source>
</evidence>
<dbReference type="InterPro" id="IPR012337">
    <property type="entry name" value="RNaseH-like_sf"/>
</dbReference>
<dbReference type="Pfam" id="PF07727">
    <property type="entry name" value="RVT_2"/>
    <property type="match status" value="1"/>
</dbReference>
<dbReference type="GO" id="GO:0006508">
    <property type="term" value="P:proteolysis"/>
    <property type="evidence" value="ECO:0007669"/>
    <property type="project" value="UniProtKB-KW"/>
</dbReference>
<feature type="region of interest" description="Disordered" evidence="6">
    <location>
        <begin position="1"/>
        <end position="48"/>
    </location>
</feature>
<dbReference type="InterPro" id="IPR001584">
    <property type="entry name" value="Integrase_cat-core"/>
</dbReference>
<dbReference type="SUPFAM" id="SSF57756">
    <property type="entry name" value="Retrovirus zinc finger-like domains"/>
    <property type="match status" value="1"/>
</dbReference>
<organism evidence="9 10">
    <name type="scientific">Oryza sativa subsp. japonica</name>
    <name type="common">Rice</name>
    <dbReference type="NCBI Taxonomy" id="39947"/>
    <lineage>
        <taxon>Eukaryota</taxon>
        <taxon>Viridiplantae</taxon>
        <taxon>Streptophyta</taxon>
        <taxon>Embryophyta</taxon>
        <taxon>Tracheophyta</taxon>
        <taxon>Spermatophyta</taxon>
        <taxon>Magnoliopsida</taxon>
        <taxon>Liliopsida</taxon>
        <taxon>Poales</taxon>
        <taxon>Poaceae</taxon>
        <taxon>BOP clade</taxon>
        <taxon>Oryzoideae</taxon>
        <taxon>Oryzeae</taxon>
        <taxon>Oryzinae</taxon>
        <taxon>Oryza</taxon>
        <taxon>Oryza sativa</taxon>
    </lineage>
</organism>
<dbReference type="SMART" id="SM00343">
    <property type="entry name" value="ZnF_C2HC"/>
    <property type="match status" value="1"/>
</dbReference>
<dbReference type="Pfam" id="PF00098">
    <property type="entry name" value="zf-CCHC"/>
    <property type="match status" value="1"/>
</dbReference>
<dbReference type="PANTHER" id="PTHR42648:SF25">
    <property type="entry name" value="RNA-DIRECTED DNA POLYMERASE"/>
    <property type="match status" value="1"/>
</dbReference>
<evidence type="ECO:0000256" key="2">
    <source>
        <dbReference type="ARBA" id="ARBA00022723"/>
    </source>
</evidence>
<evidence type="ECO:0000313" key="9">
    <source>
        <dbReference type="EMBL" id="BAF21751.1"/>
    </source>
</evidence>
<protein>
    <submittedName>
        <fullName evidence="9">Os07g0528100 protein</fullName>
    </submittedName>
</protein>
<dbReference type="InterPro" id="IPR036397">
    <property type="entry name" value="RNaseH_sf"/>
</dbReference>
<dbReference type="InterPro" id="IPR013103">
    <property type="entry name" value="RVT_2"/>
</dbReference>
<dbReference type="SUPFAM" id="SSF53098">
    <property type="entry name" value="Ribonuclease H-like"/>
    <property type="match status" value="1"/>
</dbReference>
<keyword evidence="3" id="KW-0064">Aspartyl protease</keyword>
<dbReference type="InterPro" id="IPR036875">
    <property type="entry name" value="Znf_CCHC_sf"/>
</dbReference>
<dbReference type="Gene3D" id="3.30.420.10">
    <property type="entry name" value="Ribonuclease H-like superfamily/Ribonuclease H"/>
    <property type="match status" value="1"/>
</dbReference>
<keyword evidence="1" id="KW-0645">Protease</keyword>
<feature type="region of interest" description="Disordered" evidence="6">
    <location>
        <begin position="602"/>
        <end position="622"/>
    </location>
</feature>
<dbReference type="AlphaFoldDB" id="Q0D5X2"/>
<reference evidence="9 10" key="1">
    <citation type="journal article" date="2005" name="Nature">
        <title>The map-based sequence of the rice genome.</title>
        <authorList>
            <consortium name="International rice genome sequencing project (IRGSP)"/>
            <person name="Matsumoto T."/>
            <person name="Wu J."/>
            <person name="Kanamori H."/>
            <person name="Katayose Y."/>
            <person name="Fujisawa M."/>
            <person name="Namiki N."/>
            <person name="Mizuno H."/>
            <person name="Yamamoto K."/>
            <person name="Antonio B.A."/>
            <person name="Baba T."/>
            <person name="Sakata K."/>
            <person name="Nagamura Y."/>
            <person name="Aoki H."/>
            <person name="Arikawa K."/>
            <person name="Arita K."/>
            <person name="Bito T."/>
            <person name="Chiden Y."/>
            <person name="Fujitsuka N."/>
            <person name="Fukunaka R."/>
            <person name="Hamada M."/>
            <person name="Harada C."/>
            <person name="Hayashi A."/>
            <person name="Hijishita S."/>
            <person name="Honda M."/>
            <person name="Hosokawa S."/>
            <person name="Ichikawa Y."/>
            <person name="Idonuma A."/>
            <person name="Iijima M."/>
            <person name="Ikeda M."/>
            <person name="Ikeno M."/>
            <person name="Ito K."/>
            <person name="Ito S."/>
            <person name="Ito T."/>
            <person name="Ito Y."/>
            <person name="Ito Y."/>
            <person name="Iwabuchi A."/>
            <person name="Kamiya K."/>
            <person name="Karasawa W."/>
            <person name="Kurita K."/>
            <person name="Katagiri S."/>
            <person name="Kikuta A."/>
            <person name="Kobayashi H."/>
            <person name="Kobayashi N."/>
            <person name="Machita K."/>
            <person name="Maehara T."/>
            <person name="Masukawa M."/>
            <person name="Mizubayashi T."/>
            <person name="Mukai Y."/>
            <person name="Nagasaki H."/>
            <person name="Nagata Y."/>
            <person name="Naito S."/>
            <person name="Nakashima M."/>
            <person name="Nakama Y."/>
            <person name="Nakamichi Y."/>
            <person name="Nakamura M."/>
            <person name="Meguro A."/>
            <person name="Negishi M."/>
            <person name="Ohta I."/>
            <person name="Ohta T."/>
            <person name="Okamoto M."/>
            <person name="Ono N."/>
            <person name="Saji S."/>
            <person name="Sakaguchi M."/>
            <person name="Sakai K."/>
            <person name="Shibata M."/>
            <person name="Shimokawa T."/>
            <person name="Song J."/>
            <person name="Takazaki Y."/>
            <person name="Terasawa K."/>
            <person name="Tsugane M."/>
            <person name="Tsuji K."/>
            <person name="Ueda S."/>
            <person name="Waki K."/>
            <person name="Yamagata H."/>
            <person name="Yamamoto M."/>
            <person name="Yamamoto S."/>
            <person name="Yamane H."/>
            <person name="Yoshiki S."/>
            <person name="Yoshihara R."/>
            <person name="Yukawa K."/>
            <person name="Zhong H."/>
            <person name="Yano M."/>
            <person name="Yuan Q."/>
            <person name="Ouyang S."/>
            <person name="Liu J."/>
            <person name="Jones K.M."/>
            <person name="Gansberger K."/>
            <person name="Moffat K."/>
            <person name="Hill J."/>
            <person name="Bera J."/>
            <person name="Fadrosh D."/>
            <person name="Jin S."/>
            <person name="Johri S."/>
            <person name="Kim M."/>
            <person name="Overton L."/>
            <person name="Reardon M."/>
            <person name="Tsitrin T."/>
            <person name="Vuong H."/>
            <person name="Weaver B."/>
            <person name="Ciecko A."/>
            <person name="Tallon L."/>
            <person name="Jackson J."/>
            <person name="Pai G."/>
            <person name="Aken S.V."/>
            <person name="Utterback T."/>
            <person name="Reidmuller S."/>
            <person name="Feldblyum T."/>
            <person name="Hsiao J."/>
            <person name="Zismann V."/>
            <person name="Iobst S."/>
            <person name="de Vazeille A.R."/>
            <person name="Buell C.R."/>
            <person name="Ying K."/>
            <person name="Li Y."/>
            <person name="Lu T."/>
            <person name="Huang Y."/>
            <person name="Zhao Q."/>
            <person name="Feng Q."/>
            <person name="Zhang L."/>
            <person name="Zhu J."/>
            <person name="Weng Q."/>
            <person name="Mu J."/>
            <person name="Lu Y."/>
            <person name="Fan D."/>
            <person name="Liu Y."/>
            <person name="Guan J."/>
            <person name="Zhang Y."/>
            <person name="Yu S."/>
            <person name="Liu X."/>
            <person name="Zhang Y."/>
            <person name="Hong G."/>
            <person name="Han B."/>
            <person name="Choisne N."/>
            <person name="Demange N."/>
            <person name="Orjeda G."/>
            <person name="Samain S."/>
            <person name="Cattolico L."/>
            <person name="Pelletier E."/>
            <person name="Couloux A."/>
            <person name="Segurens B."/>
            <person name="Wincker P."/>
            <person name="D'Hont A."/>
            <person name="Scarpelli C."/>
            <person name="Weissenbach J."/>
            <person name="Salanoubat M."/>
            <person name="Quetier F."/>
            <person name="Yu Y."/>
            <person name="Kim H.R."/>
            <person name="Rambo T."/>
            <person name="Currie J."/>
            <person name="Collura K."/>
            <person name="Luo M."/>
            <person name="Yang T."/>
            <person name="Ammiraju J.S.S."/>
            <person name="Engler F."/>
            <person name="Soderlund C."/>
            <person name="Wing R.A."/>
            <person name="Palmer L.E."/>
            <person name="de la Bastide M."/>
            <person name="Spiegel L."/>
            <person name="Nascimento L."/>
            <person name="Zutavern T."/>
            <person name="O'Shaughnessy A."/>
            <person name="Dike S."/>
            <person name="Dedhia N."/>
            <person name="Preston R."/>
            <person name="Balija V."/>
            <person name="McCombie W.R."/>
            <person name="Chow T."/>
            <person name="Chen H."/>
            <person name="Chung M."/>
            <person name="Chen C."/>
            <person name="Shaw J."/>
            <person name="Wu H."/>
            <person name="Hsiao K."/>
            <person name="Chao Y."/>
            <person name="Chu M."/>
            <person name="Cheng C."/>
            <person name="Hour A."/>
            <person name="Lee P."/>
            <person name="Lin S."/>
            <person name="Lin Y."/>
            <person name="Liou J."/>
            <person name="Liu S."/>
            <person name="Hsing Y."/>
            <person name="Raghuvanshi S."/>
            <person name="Mohanty A."/>
            <person name="Bharti A.K."/>
            <person name="Gaur A."/>
            <person name="Gupta V."/>
            <person name="Kumar D."/>
            <person name="Ravi V."/>
            <person name="Vij S."/>
            <person name="Kapur A."/>
            <person name="Khurana P."/>
            <person name="Khurana P."/>
            <person name="Khurana J.P."/>
            <person name="Tyagi A.K."/>
            <person name="Gaikwad K."/>
            <person name="Singh A."/>
            <person name="Dalal V."/>
            <person name="Srivastava S."/>
            <person name="Dixit A."/>
            <person name="Pal A.K."/>
            <person name="Ghazi I.A."/>
            <person name="Yadav M."/>
            <person name="Pandit A."/>
            <person name="Bhargava A."/>
            <person name="Sureshbabu K."/>
            <person name="Batra K."/>
            <person name="Sharma T.R."/>
            <person name="Mohapatra T."/>
            <person name="Singh N.K."/>
            <person name="Messing J."/>
            <person name="Nelson A.B."/>
            <person name="Fuks G."/>
            <person name="Kavchok S."/>
            <person name="Keizer G."/>
            <person name="Linton E."/>
            <person name="Llaca V."/>
            <person name="Song R."/>
            <person name="Tanyolac B."/>
            <person name="Young S."/>
            <person name="Ho-Il K."/>
            <person name="Hahn J.H."/>
            <person name="Sangsakoo G."/>
            <person name="Vanavichit A."/>
            <person name="de Mattos Luiz.A.T."/>
            <person name="Zimmer P.D."/>
            <person name="Malone G."/>
            <person name="Dellagostin O."/>
            <person name="de Oliveira A.C."/>
            <person name="Bevan M."/>
            <person name="Bancroft I."/>
            <person name="Minx P."/>
            <person name="Cordum H."/>
            <person name="Wilson R."/>
            <person name="Cheng Z."/>
            <person name="Jin W."/>
            <person name="Jiang J."/>
            <person name="Leong S.A."/>
            <person name="Iwama H."/>
            <person name="Gojobori T."/>
            <person name="Itoh T."/>
            <person name="Niimura Y."/>
            <person name="Fujii Y."/>
            <person name="Habara T."/>
            <person name="Sakai H."/>
            <person name="Sato Y."/>
            <person name="Wilson G."/>
            <person name="Kumar K."/>
            <person name="McCouch S."/>
            <person name="Juretic N."/>
            <person name="Hoen D."/>
            <person name="Wright S."/>
            <person name="Bruskiewich R."/>
            <person name="Bureau T."/>
            <person name="Miyao A."/>
            <person name="Hirochika H."/>
            <person name="Nishikawa T."/>
            <person name="Kadowaki K."/>
            <person name="Sugiura M."/>
            <person name="Burr B."/>
            <person name="Sasaki T."/>
        </authorList>
    </citation>
    <scope>NUCLEOTIDE SEQUENCE [LARGE SCALE GENOMIC DNA]</scope>
    <source>
        <strain evidence="10">cv. Nipponbare</strain>
    </source>
</reference>
<name>Q0D5X2_ORYSJ</name>
<dbReference type="Pfam" id="PF00665">
    <property type="entry name" value="rve"/>
    <property type="match status" value="1"/>
</dbReference>
<dbReference type="GO" id="GO:0003676">
    <property type="term" value="F:nucleic acid binding"/>
    <property type="evidence" value="ECO:0007669"/>
    <property type="project" value="InterPro"/>
</dbReference>
<dbReference type="PANTHER" id="PTHR42648">
    <property type="entry name" value="TRANSPOSASE, PUTATIVE-RELATED"/>
    <property type="match status" value="1"/>
</dbReference>